<dbReference type="PANTHER" id="PTHR43669:SF4">
    <property type="entry name" value="SHORT-CHAIN DEHYDROGENASE"/>
    <property type="match status" value="1"/>
</dbReference>
<reference evidence="3" key="1">
    <citation type="submission" date="2022-09" db="EMBL/GenBank/DDBJ databases">
        <title>Chromosome-level assembly of Trichoderma breve T069, a fungus used in development of biopesticide product.</title>
        <authorList>
            <person name="Lin R."/>
            <person name="Liu T."/>
        </authorList>
    </citation>
    <scope>NUCLEOTIDE SEQUENCE</scope>
    <source>
        <strain evidence="3">T069</strain>
    </source>
</reference>
<evidence type="ECO:0000313" key="3">
    <source>
        <dbReference type="EMBL" id="KAJ4859529.1"/>
    </source>
</evidence>
<dbReference type="SUPFAM" id="SSF51735">
    <property type="entry name" value="NAD(P)-binding Rossmann-fold domains"/>
    <property type="match status" value="1"/>
</dbReference>
<keyword evidence="2" id="KW-0560">Oxidoreductase</keyword>
<dbReference type="GeneID" id="80866415"/>
<dbReference type="InterPro" id="IPR036291">
    <property type="entry name" value="NAD(P)-bd_dom_sf"/>
</dbReference>
<name>A0A9W9BBQ7_9HYPO</name>
<sequence length="230" mass="24868">MKPVVLILGAGANIGASVAKKFAANGYLVAISARGLRNGSSPEGYLLIQADLADKFAVPRIFETVKSAIGTPNVVIYNAASVTPSSHPDDIFSISPDALERDIWTNSFSALSAARCAVVGFHNLPQTFKKTFIYTGNWLNTTISSSSSMLTLGIGKAASAYWIGAADQHYSPRGYRFFYADQRTSEGSAMRYGPDSEAHATFFYELAPRGDEALPWHCTFVKGRGYVDFN</sequence>
<evidence type="ECO:0000256" key="1">
    <source>
        <dbReference type="ARBA" id="ARBA00006484"/>
    </source>
</evidence>
<comment type="caution">
    <text evidence="3">The sequence shown here is derived from an EMBL/GenBank/DDBJ whole genome shotgun (WGS) entry which is preliminary data.</text>
</comment>
<organism evidence="3 4">
    <name type="scientific">Trichoderma breve</name>
    <dbReference type="NCBI Taxonomy" id="2034170"/>
    <lineage>
        <taxon>Eukaryota</taxon>
        <taxon>Fungi</taxon>
        <taxon>Dikarya</taxon>
        <taxon>Ascomycota</taxon>
        <taxon>Pezizomycotina</taxon>
        <taxon>Sordariomycetes</taxon>
        <taxon>Hypocreomycetidae</taxon>
        <taxon>Hypocreales</taxon>
        <taxon>Hypocreaceae</taxon>
        <taxon>Trichoderma</taxon>
    </lineage>
</organism>
<gene>
    <name evidence="3" type="ORF">T069G_04517</name>
</gene>
<keyword evidence="4" id="KW-1185">Reference proteome</keyword>
<accession>A0A9W9BBQ7</accession>
<dbReference type="InterPro" id="IPR002347">
    <property type="entry name" value="SDR_fam"/>
</dbReference>
<dbReference type="PANTHER" id="PTHR43669">
    <property type="entry name" value="5-KETO-D-GLUCONATE 5-REDUCTASE"/>
    <property type="match status" value="1"/>
</dbReference>
<dbReference type="Pfam" id="PF00106">
    <property type="entry name" value="adh_short"/>
    <property type="match status" value="1"/>
</dbReference>
<evidence type="ECO:0000313" key="4">
    <source>
        <dbReference type="Proteomes" id="UP001140511"/>
    </source>
</evidence>
<dbReference type="EMBL" id="JAOPEN010000003">
    <property type="protein sequence ID" value="KAJ4859529.1"/>
    <property type="molecule type" value="Genomic_DNA"/>
</dbReference>
<dbReference type="AlphaFoldDB" id="A0A9W9BBQ7"/>
<proteinExistence type="inferred from homology"/>
<dbReference type="GO" id="GO:0016491">
    <property type="term" value="F:oxidoreductase activity"/>
    <property type="evidence" value="ECO:0007669"/>
    <property type="project" value="UniProtKB-KW"/>
</dbReference>
<dbReference type="Proteomes" id="UP001140511">
    <property type="component" value="Unassembled WGS sequence"/>
</dbReference>
<dbReference type="RefSeq" id="XP_056028585.1">
    <property type="nucleotide sequence ID" value="XM_056171727.1"/>
</dbReference>
<protein>
    <submittedName>
        <fullName evidence="3">Short chain dehydrogenase domain-containing protein</fullName>
    </submittedName>
</protein>
<comment type="similarity">
    <text evidence="1">Belongs to the short-chain dehydrogenases/reductases (SDR) family.</text>
</comment>
<dbReference type="Gene3D" id="3.40.50.720">
    <property type="entry name" value="NAD(P)-binding Rossmann-like Domain"/>
    <property type="match status" value="1"/>
</dbReference>
<evidence type="ECO:0000256" key="2">
    <source>
        <dbReference type="ARBA" id="ARBA00023002"/>
    </source>
</evidence>